<sequence length="307" mass="30545">MAAPARSVPTRPAPVVRQPLPTDDLVGAGLVLGGQFSMQCGAAIAVLLFVPAGSLGVVALRLGLAAVVLLLLCRPRLRGYGRAEWGLVLAFGTALASMNTMLYQAIDRIPLGAAVTLEVLGPLTLSVVSARRASAWLWAVLALAGVALLGHGGLGTLNPAGVLFALGAGASWAAYIVLSARTARRFPRTDGLALSLTVAAVLVLPGGIAGAGQALLDPSVLGLGAAVALLSSALPYSLEMASLRRIPAATFAVLMSLAPAMAALAGLVVLGQPLRVAEAAGTALVVVAGIGAVRSAGRVSAPGPSVS</sequence>
<dbReference type="Pfam" id="PF00892">
    <property type="entry name" value="EamA"/>
    <property type="match status" value="1"/>
</dbReference>
<dbReference type="RefSeq" id="WP_094863350.1">
    <property type="nucleotide sequence ID" value="NZ_NKYE01000008.1"/>
</dbReference>
<dbReference type="OrthoDB" id="9815120at2"/>
<evidence type="ECO:0000256" key="1">
    <source>
        <dbReference type="ARBA" id="ARBA00004651"/>
    </source>
</evidence>
<evidence type="ECO:0000256" key="6">
    <source>
        <dbReference type="ARBA" id="ARBA00023136"/>
    </source>
</evidence>
<evidence type="ECO:0000313" key="10">
    <source>
        <dbReference type="Proteomes" id="UP000242444"/>
    </source>
</evidence>
<dbReference type="AlphaFoldDB" id="A0A263D1D7"/>
<feature type="transmembrane region" description="Helical" evidence="7">
    <location>
        <begin position="42"/>
        <end position="73"/>
    </location>
</feature>
<proteinExistence type="inferred from homology"/>
<feature type="domain" description="EamA" evidence="8">
    <location>
        <begin position="160"/>
        <end position="288"/>
    </location>
</feature>
<comment type="caution">
    <text evidence="9">The sequence shown here is derived from an EMBL/GenBank/DDBJ whole genome shotgun (WGS) entry which is preliminary data.</text>
</comment>
<evidence type="ECO:0000256" key="7">
    <source>
        <dbReference type="SAM" id="Phobius"/>
    </source>
</evidence>
<dbReference type="InterPro" id="IPR037185">
    <property type="entry name" value="EmrE-like"/>
</dbReference>
<accession>A0A263D1D7</accession>
<keyword evidence="6 7" id="KW-0472">Membrane</keyword>
<keyword evidence="3" id="KW-1003">Cell membrane</keyword>
<evidence type="ECO:0000256" key="2">
    <source>
        <dbReference type="ARBA" id="ARBA00007362"/>
    </source>
</evidence>
<dbReference type="Proteomes" id="UP000242444">
    <property type="component" value="Unassembled WGS sequence"/>
</dbReference>
<feature type="transmembrane region" description="Helical" evidence="7">
    <location>
        <begin position="135"/>
        <end position="154"/>
    </location>
</feature>
<protein>
    <submittedName>
        <fullName evidence="9">EamA family transporter</fullName>
    </submittedName>
</protein>
<keyword evidence="10" id="KW-1185">Reference proteome</keyword>
<feature type="transmembrane region" description="Helical" evidence="7">
    <location>
        <begin position="160"/>
        <end position="180"/>
    </location>
</feature>
<dbReference type="PANTHER" id="PTHR42920:SF5">
    <property type="entry name" value="EAMA DOMAIN-CONTAINING PROTEIN"/>
    <property type="match status" value="1"/>
</dbReference>
<dbReference type="EMBL" id="NKYE01000008">
    <property type="protein sequence ID" value="OZM72252.1"/>
    <property type="molecule type" value="Genomic_DNA"/>
</dbReference>
<keyword evidence="5 7" id="KW-1133">Transmembrane helix</keyword>
<organism evidence="9 10">
    <name type="scientific">Amycolatopsis antarctica</name>
    <dbReference type="NCBI Taxonomy" id="1854586"/>
    <lineage>
        <taxon>Bacteria</taxon>
        <taxon>Bacillati</taxon>
        <taxon>Actinomycetota</taxon>
        <taxon>Actinomycetes</taxon>
        <taxon>Pseudonocardiales</taxon>
        <taxon>Pseudonocardiaceae</taxon>
        <taxon>Amycolatopsis</taxon>
    </lineage>
</organism>
<gene>
    <name evidence="9" type="ORF">CFN78_14610</name>
</gene>
<dbReference type="SUPFAM" id="SSF103481">
    <property type="entry name" value="Multidrug resistance efflux transporter EmrE"/>
    <property type="match status" value="2"/>
</dbReference>
<reference evidence="9 10" key="1">
    <citation type="submission" date="2017-07" db="EMBL/GenBank/DDBJ databases">
        <title>Amycolatopsis antarcticus sp. nov., isolated from the surface of an Antarcticus brown macroalga.</title>
        <authorList>
            <person name="Wang J."/>
            <person name="Leiva S."/>
            <person name="Huang J."/>
            <person name="Huang Y."/>
        </authorList>
    </citation>
    <scope>NUCLEOTIDE SEQUENCE [LARGE SCALE GENOMIC DNA]</scope>
    <source>
        <strain evidence="9 10">AU-G6</strain>
    </source>
</reference>
<comment type="similarity">
    <text evidence="2">Belongs to the EamA transporter family.</text>
</comment>
<dbReference type="InterPro" id="IPR051258">
    <property type="entry name" value="Diverse_Substrate_Transporter"/>
</dbReference>
<feature type="transmembrane region" description="Helical" evidence="7">
    <location>
        <begin position="192"/>
        <end position="214"/>
    </location>
</feature>
<dbReference type="InParanoid" id="A0A263D1D7"/>
<evidence type="ECO:0000256" key="4">
    <source>
        <dbReference type="ARBA" id="ARBA00022692"/>
    </source>
</evidence>
<evidence type="ECO:0000313" key="9">
    <source>
        <dbReference type="EMBL" id="OZM72252.1"/>
    </source>
</evidence>
<dbReference type="PANTHER" id="PTHR42920">
    <property type="entry name" value="OS03G0707200 PROTEIN-RELATED"/>
    <property type="match status" value="1"/>
</dbReference>
<comment type="subcellular location">
    <subcellularLocation>
        <location evidence="1">Cell membrane</location>
        <topology evidence="1">Multi-pass membrane protein</topology>
    </subcellularLocation>
</comment>
<feature type="transmembrane region" description="Helical" evidence="7">
    <location>
        <begin position="250"/>
        <end position="270"/>
    </location>
</feature>
<keyword evidence="4 7" id="KW-0812">Transmembrane</keyword>
<name>A0A263D1D7_9PSEU</name>
<dbReference type="InterPro" id="IPR000620">
    <property type="entry name" value="EamA_dom"/>
</dbReference>
<evidence type="ECO:0000259" key="8">
    <source>
        <dbReference type="Pfam" id="PF00892"/>
    </source>
</evidence>
<feature type="transmembrane region" description="Helical" evidence="7">
    <location>
        <begin position="85"/>
        <end position="103"/>
    </location>
</feature>
<evidence type="ECO:0000256" key="3">
    <source>
        <dbReference type="ARBA" id="ARBA00022475"/>
    </source>
</evidence>
<dbReference type="GO" id="GO:0005886">
    <property type="term" value="C:plasma membrane"/>
    <property type="evidence" value="ECO:0007669"/>
    <property type="project" value="UniProtKB-SubCell"/>
</dbReference>
<feature type="transmembrane region" description="Helical" evidence="7">
    <location>
        <begin position="109"/>
        <end position="128"/>
    </location>
</feature>
<evidence type="ECO:0000256" key="5">
    <source>
        <dbReference type="ARBA" id="ARBA00022989"/>
    </source>
</evidence>